<reference evidence="12 13" key="1">
    <citation type="submission" date="2016-09" db="EMBL/GenBank/DDBJ databases">
        <title>Genomic Taxonomy of the Vibrionaceae.</title>
        <authorList>
            <person name="Gonzalez-Castillo A."/>
            <person name="Gomez-Gil B."/>
            <person name="Enciso-Ibarra K."/>
        </authorList>
    </citation>
    <scope>NUCLEOTIDE SEQUENCE [LARGE SCALE GENOMIC DNA]</scope>
    <source>
        <strain evidence="12 13">CAIM 703</strain>
    </source>
</reference>
<dbReference type="PANTHER" id="PTHR43394:SF1">
    <property type="entry name" value="ATP-BINDING CASSETTE SUB-FAMILY B MEMBER 10, MITOCHONDRIAL"/>
    <property type="match status" value="1"/>
</dbReference>
<evidence type="ECO:0000256" key="7">
    <source>
        <dbReference type="ARBA" id="ARBA00022989"/>
    </source>
</evidence>
<dbReference type="GO" id="GO:0015421">
    <property type="term" value="F:ABC-type oligopeptide transporter activity"/>
    <property type="evidence" value="ECO:0007669"/>
    <property type="project" value="TreeGrafter"/>
</dbReference>
<evidence type="ECO:0000256" key="2">
    <source>
        <dbReference type="ARBA" id="ARBA00022448"/>
    </source>
</evidence>
<dbReference type="EMBL" id="MJMJ01000002">
    <property type="protein sequence ID" value="OLQ92606.1"/>
    <property type="molecule type" value="Genomic_DNA"/>
</dbReference>
<dbReference type="Pfam" id="PF00005">
    <property type="entry name" value="ABC_tran"/>
    <property type="match status" value="1"/>
</dbReference>
<gene>
    <name evidence="12" type="ORF">BIY22_14855</name>
</gene>
<dbReference type="AlphaFoldDB" id="A0A1Q9HP08"/>
<keyword evidence="3" id="KW-1003">Cell membrane</keyword>
<dbReference type="InterPro" id="IPR039421">
    <property type="entry name" value="Type_1_exporter"/>
</dbReference>
<dbReference type="Proteomes" id="UP000186313">
    <property type="component" value="Unassembled WGS sequence"/>
</dbReference>
<feature type="domain" description="ABC transmembrane type-1" evidence="11">
    <location>
        <begin position="23"/>
        <end position="304"/>
    </location>
</feature>
<organism evidence="12 13">
    <name type="scientific">Vibrio panuliri</name>
    <dbReference type="NCBI Taxonomy" id="1381081"/>
    <lineage>
        <taxon>Bacteria</taxon>
        <taxon>Pseudomonadati</taxon>
        <taxon>Pseudomonadota</taxon>
        <taxon>Gammaproteobacteria</taxon>
        <taxon>Vibrionales</taxon>
        <taxon>Vibrionaceae</taxon>
        <taxon>Vibrio</taxon>
    </lineage>
</organism>
<dbReference type="STRING" id="1381081.BIY22_14855"/>
<evidence type="ECO:0000256" key="5">
    <source>
        <dbReference type="ARBA" id="ARBA00022741"/>
    </source>
</evidence>
<keyword evidence="8 9" id="KW-0472">Membrane</keyword>
<comment type="caution">
    <text evidence="12">The sequence shown here is derived from an EMBL/GenBank/DDBJ whole genome shotgun (WGS) entry which is preliminary data.</text>
</comment>
<dbReference type="InterPro" id="IPR011527">
    <property type="entry name" value="ABC1_TM_dom"/>
</dbReference>
<dbReference type="InterPro" id="IPR036640">
    <property type="entry name" value="ABC1_TM_sf"/>
</dbReference>
<dbReference type="Gene3D" id="1.20.1560.10">
    <property type="entry name" value="ABC transporter type 1, transmembrane domain"/>
    <property type="match status" value="1"/>
</dbReference>
<feature type="transmembrane region" description="Helical" evidence="9">
    <location>
        <begin position="248"/>
        <end position="269"/>
    </location>
</feature>
<keyword evidence="4 9" id="KW-0812">Transmembrane</keyword>
<comment type="subcellular location">
    <subcellularLocation>
        <location evidence="1">Cell membrane</location>
        <topology evidence="1">Multi-pass membrane protein</topology>
    </subcellularLocation>
</comment>
<evidence type="ECO:0000313" key="12">
    <source>
        <dbReference type="EMBL" id="OLQ92606.1"/>
    </source>
</evidence>
<keyword evidence="7 9" id="KW-1133">Transmembrane helix</keyword>
<protein>
    <submittedName>
        <fullName evidence="12">ABC transporter ATP-binding protein</fullName>
    </submittedName>
</protein>
<dbReference type="GO" id="GO:0016887">
    <property type="term" value="F:ATP hydrolysis activity"/>
    <property type="evidence" value="ECO:0007669"/>
    <property type="project" value="InterPro"/>
</dbReference>
<feature type="transmembrane region" description="Helical" evidence="9">
    <location>
        <begin position="275"/>
        <end position="302"/>
    </location>
</feature>
<evidence type="ECO:0000313" key="13">
    <source>
        <dbReference type="Proteomes" id="UP000186313"/>
    </source>
</evidence>
<feature type="domain" description="ABC transporter" evidence="10">
    <location>
        <begin position="335"/>
        <end position="570"/>
    </location>
</feature>
<dbReference type="InterPro" id="IPR003593">
    <property type="entry name" value="AAA+_ATPase"/>
</dbReference>
<dbReference type="InterPro" id="IPR027417">
    <property type="entry name" value="P-loop_NTPase"/>
</dbReference>
<evidence type="ECO:0000256" key="3">
    <source>
        <dbReference type="ARBA" id="ARBA00022475"/>
    </source>
</evidence>
<dbReference type="InterPro" id="IPR017871">
    <property type="entry name" value="ABC_transporter-like_CS"/>
</dbReference>
<keyword evidence="5" id="KW-0547">Nucleotide-binding</keyword>
<evidence type="ECO:0000256" key="1">
    <source>
        <dbReference type="ARBA" id="ARBA00004651"/>
    </source>
</evidence>
<evidence type="ECO:0000256" key="8">
    <source>
        <dbReference type="ARBA" id="ARBA00023136"/>
    </source>
</evidence>
<accession>A0A1Q9HP08</accession>
<evidence type="ECO:0000256" key="6">
    <source>
        <dbReference type="ARBA" id="ARBA00022840"/>
    </source>
</evidence>
<dbReference type="Gene3D" id="3.40.50.300">
    <property type="entry name" value="P-loop containing nucleotide triphosphate hydrolases"/>
    <property type="match status" value="1"/>
</dbReference>
<dbReference type="PROSITE" id="PS50893">
    <property type="entry name" value="ABC_TRANSPORTER_2"/>
    <property type="match status" value="1"/>
</dbReference>
<feature type="transmembrane region" description="Helical" evidence="9">
    <location>
        <begin position="137"/>
        <end position="155"/>
    </location>
</feature>
<name>A0A1Q9HP08_9VIBR</name>
<evidence type="ECO:0000256" key="9">
    <source>
        <dbReference type="SAM" id="Phobius"/>
    </source>
</evidence>
<dbReference type="PROSITE" id="PS50929">
    <property type="entry name" value="ABC_TM1F"/>
    <property type="match status" value="1"/>
</dbReference>
<feature type="transmembrane region" description="Helical" evidence="9">
    <location>
        <begin position="161"/>
        <end position="178"/>
    </location>
</feature>
<sequence>MEETRSAKSAWQIMAPVKWQIRFAMSLSVLSALFALVGLYLLALALQSLQQSQTWPVEQFGLAVVCAVAAYLGRLQSLSQSHYAAFKLERLLRTQLSQHLGDVSMGFVQQFGASKISKVIQEDVKELHVFVADSTPLYARAYIAPILTLIGLLLLDWRLAFAVVALIAVGMAILAVAMRGHNDLSKHYMETREEVSATIVEYVQAMPVVRTFETGSSSFRRYSDALDKFRDIVVSWYESVSFSSRFSLGLLHALPTMLVLMWVGSALVWQQSLSMITWVAVLLIGTGMVEAITPLITLIHLVEKAKMSVMRIEQLLDVPAMPIPQNTQLPQDHSVCFEQVGFAYDETQGNVLHQIDFSVAQGTVTALVGPSGSGKSTIAQLIPRFWDVTQGAVKIGGVDVRSMSSETLMNQVAFVFQETFLFAQSIADNIRLGCPNATMEDVIAAAKVAQADEFICQLPQGYQTCPGERGVFLSGGQKQRITIARAVLQNRPILVLDEATAFSDPENEAAIIAALSRLMEGKTVILVAHRLNTIQNVDQILVLEHGRLVEQGCHNDLLAQKGVYARLWQNHQRAQSWCYQSQQVEEEMCGETVQGEWV</sequence>
<proteinExistence type="predicted"/>
<dbReference type="PANTHER" id="PTHR43394">
    <property type="entry name" value="ATP-DEPENDENT PERMEASE MDL1, MITOCHONDRIAL"/>
    <property type="match status" value="1"/>
</dbReference>
<keyword evidence="6 12" id="KW-0067">ATP-binding</keyword>
<dbReference type="InterPro" id="IPR003439">
    <property type="entry name" value="ABC_transporter-like_ATP-bd"/>
</dbReference>
<dbReference type="SUPFAM" id="SSF90123">
    <property type="entry name" value="ABC transporter transmembrane region"/>
    <property type="match status" value="1"/>
</dbReference>
<evidence type="ECO:0000256" key="4">
    <source>
        <dbReference type="ARBA" id="ARBA00022692"/>
    </source>
</evidence>
<dbReference type="SMART" id="SM00382">
    <property type="entry name" value="AAA"/>
    <property type="match status" value="1"/>
</dbReference>
<evidence type="ECO:0000259" key="10">
    <source>
        <dbReference type="PROSITE" id="PS50893"/>
    </source>
</evidence>
<dbReference type="SUPFAM" id="SSF52540">
    <property type="entry name" value="P-loop containing nucleoside triphosphate hydrolases"/>
    <property type="match status" value="1"/>
</dbReference>
<evidence type="ECO:0000259" key="11">
    <source>
        <dbReference type="PROSITE" id="PS50929"/>
    </source>
</evidence>
<dbReference type="GO" id="GO:0005524">
    <property type="term" value="F:ATP binding"/>
    <property type="evidence" value="ECO:0007669"/>
    <property type="project" value="UniProtKB-KW"/>
</dbReference>
<feature type="transmembrane region" description="Helical" evidence="9">
    <location>
        <begin position="21"/>
        <end position="43"/>
    </location>
</feature>
<keyword evidence="2" id="KW-0813">Transport</keyword>
<dbReference type="PROSITE" id="PS00211">
    <property type="entry name" value="ABC_TRANSPORTER_1"/>
    <property type="match status" value="1"/>
</dbReference>
<dbReference type="GO" id="GO:0005886">
    <property type="term" value="C:plasma membrane"/>
    <property type="evidence" value="ECO:0007669"/>
    <property type="project" value="UniProtKB-SubCell"/>
</dbReference>
<dbReference type="RefSeq" id="WP_075706259.1">
    <property type="nucleotide sequence ID" value="NZ_MJMJ01000002.1"/>
</dbReference>
<dbReference type="FunFam" id="3.40.50.300:FF:000221">
    <property type="entry name" value="Multidrug ABC transporter ATP-binding protein"/>
    <property type="match status" value="1"/>
</dbReference>
<dbReference type="Pfam" id="PF00664">
    <property type="entry name" value="ABC_membrane"/>
    <property type="match status" value="1"/>
</dbReference>